<gene>
    <name evidence="1" type="ORF">PHMEG_00028402</name>
</gene>
<name>A0A225V622_9STRA</name>
<accession>A0A225V622</accession>
<evidence type="ECO:0000313" key="2">
    <source>
        <dbReference type="Proteomes" id="UP000198211"/>
    </source>
</evidence>
<reference evidence="2" key="1">
    <citation type="submission" date="2017-03" db="EMBL/GenBank/DDBJ databases">
        <title>Phytopthora megakarya and P. palmivora, two closely related causual agents of cacao black pod achieved similar genome size and gene model numbers by different mechanisms.</title>
        <authorList>
            <person name="Ali S."/>
            <person name="Shao J."/>
            <person name="Larry D.J."/>
            <person name="Kronmiller B."/>
            <person name="Shen D."/>
            <person name="Strem M.D."/>
            <person name="Melnick R.L."/>
            <person name="Guiltinan M.J."/>
            <person name="Tyler B.M."/>
            <person name="Meinhardt L.W."/>
            <person name="Bailey B.A."/>
        </authorList>
    </citation>
    <scope>NUCLEOTIDE SEQUENCE [LARGE SCALE GENOMIC DNA]</scope>
    <source>
        <strain evidence="2">zdho120</strain>
    </source>
</reference>
<dbReference type="AlphaFoldDB" id="A0A225V622"/>
<dbReference type="OrthoDB" id="128412at2759"/>
<dbReference type="EMBL" id="NBNE01007625">
    <property type="protein sequence ID" value="OWZ00409.1"/>
    <property type="molecule type" value="Genomic_DNA"/>
</dbReference>
<protein>
    <submittedName>
        <fullName evidence="1">Uncharacterized protein</fullName>
    </submittedName>
</protein>
<evidence type="ECO:0000313" key="1">
    <source>
        <dbReference type="EMBL" id="OWZ00409.1"/>
    </source>
</evidence>
<proteinExistence type="predicted"/>
<comment type="caution">
    <text evidence="1">The sequence shown here is derived from an EMBL/GenBank/DDBJ whole genome shotgun (WGS) entry which is preliminary data.</text>
</comment>
<keyword evidence="2" id="KW-1185">Reference proteome</keyword>
<sequence>MASAEVKITLGSRWVANIGEGLDVLLGMGFMFRKYELMFEKVQLPDEESILMYDEDIQVPQGVTCQLLLQKICISCPENTPSCVSSMDIRIQSEKSSGLDQVGNQDQTRSWPVASKVVKVSKHSVWIDMKTPLARIVQYG</sequence>
<organism evidence="1 2">
    <name type="scientific">Phytophthora megakarya</name>
    <dbReference type="NCBI Taxonomy" id="4795"/>
    <lineage>
        <taxon>Eukaryota</taxon>
        <taxon>Sar</taxon>
        <taxon>Stramenopiles</taxon>
        <taxon>Oomycota</taxon>
        <taxon>Peronosporomycetes</taxon>
        <taxon>Peronosporales</taxon>
        <taxon>Peronosporaceae</taxon>
        <taxon>Phytophthora</taxon>
    </lineage>
</organism>
<dbReference type="Proteomes" id="UP000198211">
    <property type="component" value="Unassembled WGS sequence"/>
</dbReference>